<feature type="transmembrane region" description="Helical" evidence="6">
    <location>
        <begin position="161"/>
        <end position="187"/>
    </location>
</feature>
<protein>
    <recommendedName>
        <fullName evidence="6">Serpentine receptor class gamma</fullName>
    </recommendedName>
</protein>
<proteinExistence type="inferred from homology"/>
<comment type="subcellular location">
    <subcellularLocation>
        <location evidence="1">Membrane</location>
        <topology evidence="1">Multi-pass membrane protein</topology>
    </subcellularLocation>
</comment>
<dbReference type="SUPFAM" id="SSF81321">
    <property type="entry name" value="Family A G protein-coupled receptor-like"/>
    <property type="match status" value="1"/>
</dbReference>
<dbReference type="InterPro" id="IPR051119">
    <property type="entry name" value="Nematode_SR-like"/>
</dbReference>
<reference evidence="8" key="1">
    <citation type="submission" date="2022-11" db="UniProtKB">
        <authorList>
            <consortium name="WormBaseParasite"/>
        </authorList>
    </citation>
    <scope>IDENTIFICATION</scope>
</reference>
<evidence type="ECO:0000313" key="8">
    <source>
        <dbReference type="WBParaSite" id="Gr19_v10_g3667.t1"/>
    </source>
</evidence>
<dbReference type="AlphaFoldDB" id="A0A914HR16"/>
<evidence type="ECO:0000256" key="3">
    <source>
        <dbReference type="ARBA" id="ARBA00022692"/>
    </source>
</evidence>
<dbReference type="Pfam" id="PF02118">
    <property type="entry name" value="Srg"/>
    <property type="match status" value="1"/>
</dbReference>
<dbReference type="PRINTS" id="PR00698">
    <property type="entry name" value="TMPROTEINSRG"/>
</dbReference>
<keyword evidence="3 6" id="KW-0812">Transmembrane</keyword>
<name>A0A914HR16_GLORO</name>
<keyword evidence="4 6" id="KW-1133">Transmembrane helix</keyword>
<feature type="transmembrane region" description="Helical" evidence="6">
    <location>
        <begin position="63"/>
        <end position="87"/>
    </location>
</feature>
<feature type="transmembrane region" description="Helical" evidence="6">
    <location>
        <begin position="208"/>
        <end position="228"/>
    </location>
</feature>
<dbReference type="InterPro" id="IPR000609">
    <property type="entry name" value="7TM_GPCR_serpentine_rcpt_Srg"/>
</dbReference>
<evidence type="ECO:0000256" key="6">
    <source>
        <dbReference type="RuleBase" id="RU280813"/>
    </source>
</evidence>
<evidence type="ECO:0000313" key="7">
    <source>
        <dbReference type="Proteomes" id="UP000887572"/>
    </source>
</evidence>
<evidence type="ECO:0000256" key="5">
    <source>
        <dbReference type="ARBA" id="ARBA00023136"/>
    </source>
</evidence>
<feature type="transmembrane region" description="Helical" evidence="6">
    <location>
        <begin position="21"/>
        <end position="43"/>
    </location>
</feature>
<dbReference type="Proteomes" id="UP000887572">
    <property type="component" value="Unplaced"/>
</dbReference>
<evidence type="ECO:0000256" key="4">
    <source>
        <dbReference type="ARBA" id="ARBA00022989"/>
    </source>
</evidence>
<evidence type="ECO:0000256" key="2">
    <source>
        <dbReference type="ARBA" id="ARBA00005692"/>
    </source>
</evidence>
<dbReference type="Gene3D" id="1.20.1070.10">
    <property type="entry name" value="Rhodopsin 7-helix transmembrane proteins"/>
    <property type="match status" value="1"/>
</dbReference>
<keyword evidence="7" id="KW-1185">Reference proteome</keyword>
<organism evidence="7 8">
    <name type="scientific">Globodera rostochiensis</name>
    <name type="common">Golden nematode worm</name>
    <name type="synonym">Heterodera rostochiensis</name>
    <dbReference type="NCBI Taxonomy" id="31243"/>
    <lineage>
        <taxon>Eukaryota</taxon>
        <taxon>Metazoa</taxon>
        <taxon>Ecdysozoa</taxon>
        <taxon>Nematoda</taxon>
        <taxon>Chromadorea</taxon>
        <taxon>Rhabditida</taxon>
        <taxon>Tylenchina</taxon>
        <taxon>Tylenchomorpha</taxon>
        <taxon>Tylenchoidea</taxon>
        <taxon>Heteroderidae</taxon>
        <taxon>Heteroderinae</taxon>
        <taxon>Globodera</taxon>
    </lineage>
</organism>
<dbReference type="GO" id="GO:0007606">
    <property type="term" value="P:sensory perception of chemical stimulus"/>
    <property type="evidence" value="ECO:0007669"/>
    <property type="project" value="UniProtKB-UniRule"/>
</dbReference>
<keyword evidence="5 6" id="KW-0472">Membrane</keyword>
<dbReference type="WBParaSite" id="Gr19_v10_g3667.t1">
    <property type="protein sequence ID" value="Gr19_v10_g3667.t1"/>
    <property type="gene ID" value="Gr19_v10_g3667"/>
</dbReference>
<dbReference type="GO" id="GO:0004888">
    <property type="term" value="F:transmembrane signaling receptor activity"/>
    <property type="evidence" value="ECO:0007669"/>
    <property type="project" value="InterPro"/>
</dbReference>
<sequence>MALYIAEIVTIVRHKKFHNSFYALFVMRAILDLLYVLDSFYGQRLPSIIGAVLYPIYSKFPNWMLAMFYFFSGHTFQANCFVTAFILLNRLTAIIMPIKHEMSWRKFLPFITIFVLCVPTFTCWPVFKMDGILKLNDPNPTTDRNFVIYEAGDAPYITYTFYINTASSVIFTILCVLLNIGTFVAYKQHLKTVGVNGGNNEAFFEKKLLIYALATFLCHTLVASQFLITIISNFDELNFFYIYYPLVMDTVLPSWLLLWASGTFRQQLIKDFLIICKTNIQNIRFEDLLAINCRTELTYNNKEFFKSTDPFNCIIYFTAAVNVPFELKTNLTE</sequence>
<dbReference type="PANTHER" id="PTHR31627">
    <property type="entry name" value="SERPENTINE RECEPTOR CLASS GAMMA-RELATED"/>
    <property type="match status" value="1"/>
</dbReference>
<accession>A0A914HR16</accession>
<comment type="similarity">
    <text evidence="2 6">Belongs to the nematode receptor-like protein srg family.</text>
</comment>
<dbReference type="PANTHER" id="PTHR31627:SF42">
    <property type="entry name" value="G_PROTEIN_RECEP_F1_2 DOMAIN-CONTAINING PROTEIN-RELATED"/>
    <property type="match status" value="1"/>
</dbReference>
<feature type="transmembrane region" description="Helical" evidence="6">
    <location>
        <begin position="240"/>
        <end position="260"/>
    </location>
</feature>
<comment type="caution">
    <text evidence="6">Lacks conserved residue(s) required for the propagation of feature annotation.</text>
</comment>
<dbReference type="GO" id="GO:0016020">
    <property type="term" value="C:membrane"/>
    <property type="evidence" value="ECO:0007669"/>
    <property type="project" value="UniProtKB-SubCell"/>
</dbReference>
<evidence type="ECO:0000256" key="1">
    <source>
        <dbReference type="ARBA" id="ARBA00004141"/>
    </source>
</evidence>
<feature type="transmembrane region" description="Helical" evidence="6">
    <location>
        <begin position="107"/>
        <end position="127"/>
    </location>
</feature>